<sequence>MSKFDASKLNLILLTILWSVLLGVTVANYFNGRSPLVLMLIVIVIVGLILNFVRYFIANKKK</sequence>
<evidence type="ECO:0000256" key="1">
    <source>
        <dbReference type="SAM" id="Phobius"/>
    </source>
</evidence>
<dbReference type="EMBL" id="SNZK01000013">
    <property type="protein sequence ID" value="TDR51378.1"/>
    <property type="molecule type" value="Genomic_DNA"/>
</dbReference>
<gene>
    <name evidence="2" type="ORF">DFP96_11370</name>
</gene>
<feature type="transmembrane region" description="Helical" evidence="1">
    <location>
        <begin position="12"/>
        <end position="30"/>
    </location>
</feature>
<evidence type="ECO:0000313" key="2">
    <source>
        <dbReference type="EMBL" id="TDR51378.1"/>
    </source>
</evidence>
<protein>
    <submittedName>
        <fullName evidence="2">Uncharacterized protein</fullName>
    </submittedName>
</protein>
<comment type="caution">
    <text evidence="2">The sequence shown here is derived from an EMBL/GenBank/DDBJ whole genome shotgun (WGS) entry which is preliminary data.</text>
</comment>
<reference evidence="2 3" key="1">
    <citation type="submission" date="2019-03" db="EMBL/GenBank/DDBJ databases">
        <title>Genomic Encyclopedia of Type Strains, Phase III (KMG-III): the genomes of soil and plant-associated and newly described type strains.</title>
        <authorList>
            <person name="Whitman W."/>
        </authorList>
    </citation>
    <scope>NUCLEOTIDE SEQUENCE [LARGE SCALE GENOMIC DNA]</scope>
    <source>
        <strain evidence="2 3">CECT 7972</strain>
    </source>
</reference>
<keyword evidence="1" id="KW-0472">Membrane</keyword>
<dbReference type="AlphaFoldDB" id="A0A4R6ZGS8"/>
<name>A0A4R6ZGS8_9LIST</name>
<keyword evidence="1" id="KW-1133">Transmembrane helix</keyword>
<feature type="transmembrane region" description="Helical" evidence="1">
    <location>
        <begin position="36"/>
        <end position="57"/>
    </location>
</feature>
<accession>A0A4R6ZGS8</accession>
<evidence type="ECO:0000313" key="3">
    <source>
        <dbReference type="Proteomes" id="UP000295558"/>
    </source>
</evidence>
<proteinExistence type="predicted"/>
<dbReference type="Proteomes" id="UP000295558">
    <property type="component" value="Unassembled WGS sequence"/>
</dbReference>
<keyword evidence="1" id="KW-0812">Transmembrane</keyword>
<keyword evidence="3" id="KW-1185">Reference proteome</keyword>
<organism evidence="2 3">
    <name type="scientific">Listeria rocourtiae</name>
    <dbReference type="NCBI Taxonomy" id="647910"/>
    <lineage>
        <taxon>Bacteria</taxon>
        <taxon>Bacillati</taxon>
        <taxon>Bacillota</taxon>
        <taxon>Bacilli</taxon>
        <taxon>Bacillales</taxon>
        <taxon>Listeriaceae</taxon>
        <taxon>Listeria</taxon>
    </lineage>
</organism>